<evidence type="ECO:0000256" key="2">
    <source>
        <dbReference type="ARBA" id="ARBA00023242"/>
    </source>
</evidence>
<sequence>MAGETGATRGMQEMYGNQAAAEHGARVYPDNGPTPEIEDDTFLDVTCVQMEQESPDCVSGEENAASPESFGADPLRTLGEILAYCQVMYGAIQKLDAKFELLKTSVTTLQQVDPPAPTRGPPPSHRGLVPVPNTPGSTPSLQMKVEVVRAPPHTHRPQQGTPDPSDGRRSPSDLAVPDDLVLAQAHTQHQAPPHSGREMLTQHWLNSTDGRRQAYSNTMEHVGSGGCQPSVSPGPACAVTETPSQQRWDPLDQSPPPHTATGNAGNRKFVVPSSFLRKAGTMAQPTSAARFLMRCVFSRQELLHGNTRGDPSRGLRRLDPERLNAIRGEWVESGKRAGPAQAIPEAARSGVLWLFTEWAQRRYPKHELNERGKDWRACLAVMNKATRYIRLMDRTRRLNTVTDMNECTAPIQVFEPESTRAITDEEPKPTAEIDVELSDSDTDHPRRKRAPKSMPRGESDKHRVSDNRDASSQEPLVFLGSAGRGVKVPQAALFGAWQRPRPSLVARYLIRFMFSEDVLVQSNVYGNAEHGIQPLDHNKISALREHLCERFHWLQLQEDGQDWKACVDAINSCIRKTRHKRKKSRR</sequence>
<keyword evidence="2" id="KW-0539">Nucleus</keyword>
<dbReference type="Proteomes" id="UP001239994">
    <property type="component" value="Unassembled WGS sequence"/>
</dbReference>
<feature type="domain" description="BEN" evidence="4">
    <location>
        <begin position="266"/>
        <end position="393"/>
    </location>
</feature>
<comment type="caution">
    <text evidence="5">The sequence shown here is derived from an EMBL/GenBank/DDBJ whole genome shotgun (WGS) entry which is preliminary data.</text>
</comment>
<feature type="compositionally biased region" description="Basic and acidic residues" evidence="3">
    <location>
        <begin position="422"/>
        <end position="431"/>
    </location>
</feature>
<dbReference type="EMBL" id="JAROKS010000005">
    <property type="protein sequence ID" value="KAK1803760.1"/>
    <property type="molecule type" value="Genomic_DNA"/>
</dbReference>
<dbReference type="AlphaFoldDB" id="A0AAD9E1Q1"/>
<feature type="compositionally biased region" description="Basic and acidic residues" evidence="3">
    <location>
        <begin position="455"/>
        <end position="471"/>
    </location>
</feature>
<dbReference type="InterPro" id="IPR018379">
    <property type="entry name" value="BEN_domain"/>
</dbReference>
<dbReference type="GO" id="GO:0005634">
    <property type="term" value="C:nucleus"/>
    <property type="evidence" value="ECO:0007669"/>
    <property type="project" value="UniProtKB-SubCell"/>
</dbReference>
<feature type="region of interest" description="Disordered" evidence="3">
    <location>
        <begin position="219"/>
        <end position="266"/>
    </location>
</feature>
<proteinExistence type="predicted"/>
<evidence type="ECO:0000256" key="3">
    <source>
        <dbReference type="SAM" id="MobiDB-lite"/>
    </source>
</evidence>
<feature type="region of interest" description="Disordered" evidence="3">
    <location>
        <begin position="152"/>
        <end position="174"/>
    </location>
</feature>
<organism evidence="5 6">
    <name type="scientific">Electrophorus voltai</name>
    <dbReference type="NCBI Taxonomy" id="2609070"/>
    <lineage>
        <taxon>Eukaryota</taxon>
        <taxon>Metazoa</taxon>
        <taxon>Chordata</taxon>
        <taxon>Craniata</taxon>
        <taxon>Vertebrata</taxon>
        <taxon>Euteleostomi</taxon>
        <taxon>Actinopterygii</taxon>
        <taxon>Neopterygii</taxon>
        <taxon>Teleostei</taxon>
        <taxon>Ostariophysi</taxon>
        <taxon>Gymnotiformes</taxon>
        <taxon>Gymnotoidei</taxon>
        <taxon>Gymnotidae</taxon>
        <taxon>Electrophorus</taxon>
    </lineage>
</organism>
<accession>A0AAD9E1Q1</accession>
<feature type="region of interest" description="Disordered" evidence="3">
    <location>
        <begin position="415"/>
        <end position="473"/>
    </location>
</feature>
<name>A0AAD9E1Q1_9TELE</name>
<dbReference type="SMART" id="SM01025">
    <property type="entry name" value="BEN"/>
    <property type="match status" value="2"/>
</dbReference>
<comment type="subcellular location">
    <subcellularLocation>
        <location evidence="1">Nucleus</location>
    </subcellularLocation>
</comment>
<dbReference type="PANTHER" id="PTHR47305:SF1">
    <property type="entry name" value="BEN DOMAIN-CONTAINING PROTEIN"/>
    <property type="match status" value="1"/>
</dbReference>
<keyword evidence="6" id="KW-1185">Reference proteome</keyword>
<evidence type="ECO:0000256" key="1">
    <source>
        <dbReference type="ARBA" id="ARBA00004123"/>
    </source>
</evidence>
<dbReference type="GO" id="GO:0003677">
    <property type="term" value="F:DNA binding"/>
    <property type="evidence" value="ECO:0007669"/>
    <property type="project" value="InterPro"/>
</dbReference>
<gene>
    <name evidence="5" type="ORF">P4O66_020776</name>
</gene>
<dbReference type="Pfam" id="PF10523">
    <property type="entry name" value="BEN"/>
    <property type="match status" value="1"/>
</dbReference>
<dbReference type="PANTHER" id="PTHR47305">
    <property type="entry name" value="BEN DOMAIN-CONTAINING PROTEIN 2"/>
    <property type="match status" value="1"/>
</dbReference>
<feature type="compositionally biased region" description="Pro residues" evidence="3">
    <location>
        <begin position="114"/>
        <end position="124"/>
    </location>
</feature>
<protein>
    <recommendedName>
        <fullName evidence="4">BEN domain-containing protein</fullName>
    </recommendedName>
</protein>
<reference evidence="5" key="1">
    <citation type="submission" date="2023-03" db="EMBL/GenBank/DDBJ databases">
        <title>Electrophorus voltai genome.</title>
        <authorList>
            <person name="Bian C."/>
        </authorList>
    </citation>
    <scope>NUCLEOTIDE SEQUENCE</scope>
    <source>
        <strain evidence="5">CB-2022</strain>
        <tissue evidence="5">Muscle</tissue>
    </source>
</reference>
<feature type="domain" description="BEN" evidence="4">
    <location>
        <begin position="483"/>
        <end position="581"/>
    </location>
</feature>
<feature type="region of interest" description="Disordered" evidence="3">
    <location>
        <begin position="110"/>
        <end position="139"/>
    </location>
</feature>
<dbReference type="PROSITE" id="PS51457">
    <property type="entry name" value="BEN"/>
    <property type="match status" value="2"/>
</dbReference>
<evidence type="ECO:0000313" key="6">
    <source>
        <dbReference type="Proteomes" id="UP001239994"/>
    </source>
</evidence>
<evidence type="ECO:0000259" key="4">
    <source>
        <dbReference type="PROSITE" id="PS51457"/>
    </source>
</evidence>
<evidence type="ECO:0000313" key="5">
    <source>
        <dbReference type="EMBL" id="KAK1803760.1"/>
    </source>
</evidence>